<dbReference type="EC" id="2.7.7.88" evidence="4"/>
<evidence type="ECO:0000256" key="20">
    <source>
        <dbReference type="ARBA" id="ARBA00024499"/>
    </source>
</evidence>
<evidence type="ECO:0000256" key="17">
    <source>
        <dbReference type="ARBA" id="ARBA00023200"/>
    </source>
</evidence>
<organism evidence="29 30">
    <name type="scientific">Dolphin rhabdovirus</name>
    <dbReference type="NCBI Taxonomy" id="1511639"/>
    <lineage>
        <taxon>Viruses</taxon>
        <taxon>Riboviria</taxon>
        <taxon>Orthornavirae</taxon>
        <taxon>Negarnaviricota</taxon>
        <taxon>Haploviricotina</taxon>
        <taxon>Monjiviricetes</taxon>
        <taxon>Mononegavirales</taxon>
        <taxon>Rhabdoviridae</taxon>
        <taxon>Alpharhabdovirinae</taxon>
        <taxon>Cetarhavirus</taxon>
        <taxon>Cetarhavirus laganorhynchus</taxon>
    </lineage>
</organism>
<keyword evidence="15" id="KW-0693">Viral RNA replication</keyword>
<dbReference type="InterPro" id="IPR014023">
    <property type="entry name" value="Mononeg_RNA_pol_cat"/>
</dbReference>
<dbReference type="Pfam" id="PF14314">
    <property type="entry name" value="Methyltrans_Mon_2nd"/>
    <property type="match status" value="1"/>
</dbReference>
<evidence type="ECO:0000313" key="30">
    <source>
        <dbReference type="Proteomes" id="UP000097858"/>
    </source>
</evidence>
<reference evidence="29 30" key="1">
    <citation type="journal article" date="2014" name="Emerg. Infect. Dis.">
        <title>Genetic relatedness of dolphin rhabdovirus with fish rhabdoviruses.</title>
        <authorList>
            <person name="Siegers J.Y."/>
            <person name="van de Bildt M.W."/>
            <person name="van Elk C.E."/>
            <person name="Schurch A.C."/>
            <person name="Tordo N."/>
            <person name="Kuiken T."/>
            <person name="Bodewes R."/>
            <person name="Osterhaus A.D."/>
        </authorList>
    </citation>
    <scope>NUCLEOTIDE SEQUENCE [LARGE SCALE GENOMIC DNA]</scope>
    <source>
        <strain evidence="29">PxV1 1992</strain>
    </source>
</reference>
<dbReference type="InterPro" id="IPR039530">
    <property type="entry name" value="L_methyltransferase_rhabdo"/>
</dbReference>
<dbReference type="GO" id="GO:0004482">
    <property type="term" value="F:mRNA 5'-cap (guanine-N7-)-methyltransferase activity"/>
    <property type="evidence" value="ECO:0007669"/>
    <property type="project" value="InterPro"/>
</dbReference>
<keyword evidence="11" id="KW-0547">Nucleotide-binding</keyword>
<comment type="catalytic activity">
    <reaction evidence="26">
        <text>GTP + H2O = GDP + phosphate + H(+)</text>
        <dbReference type="Rhea" id="RHEA:19669"/>
        <dbReference type="ChEBI" id="CHEBI:15377"/>
        <dbReference type="ChEBI" id="CHEBI:15378"/>
        <dbReference type="ChEBI" id="CHEBI:37565"/>
        <dbReference type="ChEBI" id="CHEBI:43474"/>
        <dbReference type="ChEBI" id="CHEBI:58189"/>
    </reaction>
</comment>
<dbReference type="GeneID" id="21011924"/>
<dbReference type="EC" id="2.1.1.375" evidence="21"/>
<evidence type="ECO:0000259" key="28">
    <source>
        <dbReference type="PROSITE" id="PS51590"/>
    </source>
</evidence>
<dbReference type="InterPro" id="IPR048397">
    <property type="entry name" value="Methyltrans_Mon_CD"/>
</dbReference>
<evidence type="ECO:0000256" key="14">
    <source>
        <dbReference type="ARBA" id="ARBA00022844"/>
    </source>
</evidence>
<evidence type="ECO:0000256" key="7">
    <source>
        <dbReference type="ARBA" id="ARBA00022664"/>
    </source>
</evidence>
<evidence type="ECO:0000256" key="6">
    <source>
        <dbReference type="ARBA" id="ARBA00022603"/>
    </source>
</evidence>
<dbReference type="PROSITE" id="PS51590">
    <property type="entry name" value="SAM_MT_MNV_L"/>
    <property type="match status" value="1"/>
</dbReference>
<dbReference type="RefSeq" id="YP_009094476.1">
    <property type="nucleotide sequence ID" value="NC_025406.1"/>
</dbReference>
<keyword evidence="18" id="KW-0511">Multifunctional enzyme</keyword>
<dbReference type="NCBIfam" id="TIGR04198">
    <property type="entry name" value="paramyx_RNAcap"/>
    <property type="match status" value="1"/>
</dbReference>
<dbReference type="InterPro" id="IPR025786">
    <property type="entry name" value="Mononega_L_MeTrfase"/>
</dbReference>
<keyword evidence="6" id="KW-0489">Methyltransferase</keyword>
<evidence type="ECO:0000256" key="3">
    <source>
        <dbReference type="ARBA" id="ARBA00012494"/>
    </source>
</evidence>
<keyword evidence="30" id="KW-1185">Reference proteome</keyword>
<dbReference type="KEGG" id="vg:21011924"/>
<keyword evidence="5" id="KW-0696">RNA-directed RNA polymerase</keyword>
<evidence type="ECO:0000256" key="16">
    <source>
        <dbReference type="ARBA" id="ARBA00023042"/>
    </source>
</evidence>
<accession>A0A068EQH8</accession>
<comment type="catalytic activity">
    <reaction evidence="20">
        <text>a 5'-end (5'-triphosphoguanosine)-(2'-O-methyladenylyl)-adenylyl-cytidylyl-adenosine in mRNA + S-adenosyl-L-methionine = a 5'-end (N(7)-methyl 5'-triphosphoguanosine)-(2'-O-methyladenylyl)-adenylyl-cytidylyl-adenosine in mRNA + S-adenosyl-L-homocysteine</text>
        <dbReference type="Rhea" id="RHEA:65440"/>
        <dbReference type="Rhea" id="RHEA-COMP:16798"/>
        <dbReference type="Rhea" id="RHEA-COMP:16801"/>
        <dbReference type="ChEBI" id="CHEBI:57856"/>
        <dbReference type="ChEBI" id="CHEBI:59789"/>
        <dbReference type="ChEBI" id="CHEBI:156482"/>
        <dbReference type="ChEBI" id="CHEBI:156483"/>
    </reaction>
</comment>
<dbReference type="EC" id="2.7.7.48" evidence="3"/>
<sequence length="2086" mass="240328">MDDFDFNDLIDEIDLPDWLSTDIVSGKPLNSKDYSLNSPLIGDFIDAACEYLRPYPNINPRYEGYIDLFNDVRSAAIENKIVVNDDHKDCHKWLGTHLLSLHDDTRYRKLIQLVNQDCKELKPIIDSFFRIWGLEESGPVEKRINNPWVYHYGGLFLSWHQIVLIMNSKSGEERIKLSKFIKGTLKKNDDKIWSYQGTMTGIGKVIIWADLVLLLNHHLLIDRNFSLMIKDLLIARTQTMMAIIGREDGKYDINTYNTINQIYVLGDHMMRKFGNDCYDALKLIEPMCNLRLADLAHMYRPLIPDFPHFRRHVETSVVDLSHIMSEIYEIFKIIDNIESVEDVLTIFSSFRHWGHPFINYIEGLKKLHDQVTMPKNIDRQYANTLASDLAYLILKKYFENHKHWAVEKDRVGRRCLMREHIMNSTWPTPKQIEDFGDHWHELPLSKIYEIPDLIDPSVIYSDKSHSMNRSEIIQHILEHPLKPIPTRKVLRTLLEKPATDWPSFLKRIDEEGLNEEALVIGLKGKERELKQAGRFFSLMSWELREYFVITEYLIKHHFVPLFKGLTMADDMTEVIKKMLERSQGQGELDYQHVSIANHIDYEKWNNHQRKESNGPVFRVMGQFLGYPSLIERTHEFFEKSLVYYNGRPDLMKVENGVVLNKTDNLVCWNGQAGGLEGLRQKGWSILNLLVIRRESKIRNTRVQTLAQGDNQVICTQYRLQPTRNEDELIYALNQIKDNNAVIMSAIETGVNKLGLIINNDETIQSADFLTYGKVPIFRGNIRGLETKRWSRVTCVTNDQLPSLANVLSSVSTNALTVSHYSVGPTEAIRQYLFFGNFARRLTEQHDPAIRAPIKDVVSKPELLKNPIYKACVLFLDPSIGGVCGMALTRFLMRMFPDPITESLSFWRMLYLDSNVPWVRSLALKAGYPELARNKESNLNKLIENPSALNLRKETSALSVIKNEVKSQLYRDAEKIGNKMISDAIAQSRDEEPYLEAFLASIRPLFPRFLSEFRSASFIGITDSLISLFQNSKTIRNIFRSRYAIQLEERVVKCEVMSISTLIDYVEKETYFEMWICSSSHADLLRFESWGTKVVGATVPHPFEMLKIPKPYSCISCHVDGKLDYITLNVVQGLKDCLLSKGPMPAYLGSKTSETTSILQPWERETKIPIIRRAANLRSAISWFIEPDSNLAKAILNNLESLTGEDWSGMIKGFRRTGSALHRFSSSRISSGGFAAQSPARLTRMMSTTDTFRDIGDDNYDFMFQSLLIFSQMIGGELLKMSETGGVLHFHMNCNHCLRKIDEPKLESSLPYNPVDKSYILNTWKPERTEWSEENVMPDLNEGDWNKISHAEMSFHVGKAQGFLYGDLLMTGNHLSDQSSLFPLSIQWRLKPQEFFDGLIDGLIKAAALSTIHRRNFDHPSKFRSTFFGTLDYIVDQLTLNAPFCNLVRSGPLSIQLSSVPHRIPPSYPLTQSDLGSLARNYLRQRVKFLTKDHNYHPRWNQNWVFADMMSPVLINPFVLSYMCVKLTFSKRWGQHERNKLMVLRNTAQEIRKKITKFKLPVHQSFRYTDQEVRHACKYTLKEDEINQEDPLIWGNELIVGVETIDVMYNRTAELKTTSEVKQRRDPTISGLRLFQFATGSHYKLRAIIYQLNLKYDDFLCGGDGSGGITSALMRYQPFSRCIFNSLLETEDIDLRGSAPSPPSAVKALGKMSQRCVNLNDVWKNPSDLSDQATWEYFHQLKSEHKLNINLMVFDMEVRSNKMSESIETLIKNNLHILEYGGHLIYKTYLSRLFTDRTTILEVIGGYFKKVMLVYTEATSSHSSEVYVLGYKKMTKRALEVYPCWGHLMLISQAHPCFNDDNQELIRAQKLSKMQMFKGVPNRLIPDLETEITTLCLSMGVENGISVILSEEVMIIRDSNPLQSTLYLVMTIHNQILTPTRLKAIPSNNIVQNVLSLLIGFGLILSVYENKSNSYSNLKMCIDQFAPFYINKTTWNVNSGLNKSIRLDNKMALMGQVIRICQKIGMDGKFNLRDLEHRLYLRNKRFSLKKLKEESGFFDYVLGSVRPFGKFLGSADSPEERVSAWRD</sequence>
<evidence type="ECO:0000256" key="26">
    <source>
        <dbReference type="ARBA" id="ARBA00048548"/>
    </source>
</evidence>
<evidence type="ECO:0000259" key="27">
    <source>
        <dbReference type="PROSITE" id="PS50526"/>
    </source>
</evidence>
<evidence type="ECO:0000256" key="13">
    <source>
        <dbReference type="ARBA" id="ARBA00022840"/>
    </source>
</evidence>
<evidence type="ECO:0000256" key="19">
    <source>
        <dbReference type="ARBA" id="ARBA00024494"/>
    </source>
</evidence>
<dbReference type="InterPro" id="IPR026890">
    <property type="entry name" value="Mononeg_mRNAcap"/>
</dbReference>
<dbReference type="PROSITE" id="PS50526">
    <property type="entry name" value="RDRP_SSRNA_NEG_NONSEG"/>
    <property type="match status" value="1"/>
</dbReference>
<dbReference type="InterPro" id="IPR017234">
    <property type="entry name" value="RNA-dir_pol_rhabdovirus"/>
</dbReference>
<evidence type="ECO:0000256" key="10">
    <source>
        <dbReference type="ARBA" id="ARBA00022695"/>
    </source>
</evidence>
<feature type="domain" description="Mononegavirus-type SAM-dependent 2'-O-MTase" evidence="28">
    <location>
        <begin position="1632"/>
        <end position="1828"/>
    </location>
</feature>
<evidence type="ECO:0000256" key="4">
    <source>
        <dbReference type="ARBA" id="ARBA00012582"/>
    </source>
</evidence>
<dbReference type="GO" id="GO:0005524">
    <property type="term" value="F:ATP binding"/>
    <property type="evidence" value="ECO:0007669"/>
    <property type="project" value="UniProtKB-KW"/>
</dbReference>
<evidence type="ECO:0000256" key="23">
    <source>
        <dbReference type="ARBA" id="ARBA00031012"/>
    </source>
</evidence>
<dbReference type="GO" id="GO:0003968">
    <property type="term" value="F:RNA-directed RNA polymerase activity"/>
    <property type="evidence" value="ECO:0007669"/>
    <property type="project" value="UniProtKB-KW"/>
</dbReference>
<evidence type="ECO:0000256" key="2">
    <source>
        <dbReference type="ARBA" id="ARBA00004328"/>
    </source>
</evidence>
<protein>
    <recommendedName>
        <fullName evidence="23">Replicase</fullName>
        <ecNumber evidence="21">2.1.1.375</ecNumber>
        <ecNumber evidence="3">2.7.7.48</ecNumber>
        <ecNumber evidence="4">2.7.7.88</ecNumber>
    </recommendedName>
    <alternativeName>
        <fullName evidence="22">Transcriptase</fullName>
    </alternativeName>
</protein>
<keyword evidence="14" id="KW-0946">Virion</keyword>
<comment type="catalytic activity">
    <reaction evidence="19">
        <text>a 5'-end triphospho-adenylyl-adenylyl-cytidylyl-adenosine in mRNA + GDP + H(+) = a 5'-end (5'-triphosphoguanosine)-adenylyl-adenylyl-cytidylyl-adenosine in mRNA + diphosphate</text>
        <dbReference type="Rhea" id="RHEA:65436"/>
        <dbReference type="Rhea" id="RHEA-COMP:16797"/>
        <dbReference type="Rhea" id="RHEA-COMP:16799"/>
        <dbReference type="ChEBI" id="CHEBI:15378"/>
        <dbReference type="ChEBI" id="CHEBI:33019"/>
        <dbReference type="ChEBI" id="CHEBI:58189"/>
        <dbReference type="ChEBI" id="CHEBI:156484"/>
        <dbReference type="ChEBI" id="CHEBI:156503"/>
        <dbReference type="EC" id="2.7.7.88"/>
    </reaction>
</comment>
<keyword evidence="12" id="KW-0378">Hydrolase</keyword>
<keyword evidence="13" id="KW-0067">ATP-binding</keyword>
<evidence type="ECO:0000256" key="15">
    <source>
        <dbReference type="ARBA" id="ARBA00022953"/>
    </source>
</evidence>
<keyword evidence="16" id="KW-0506">mRNA capping</keyword>
<evidence type="ECO:0000313" key="29">
    <source>
        <dbReference type="EMBL" id="AID53192.1"/>
    </source>
</evidence>
<evidence type="ECO:0000256" key="18">
    <source>
        <dbReference type="ARBA" id="ARBA00023268"/>
    </source>
</evidence>
<evidence type="ECO:0000256" key="1">
    <source>
        <dbReference type="ARBA" id="ARBA00004192"/>
    </source>
</evidence>
<name>A0A068EQH8_9RHAB</name>
<dbReference type="PIRSF" id="PIRSF037546">
    <property type="entry name" value="RNA_pol_RhabdoV_sub"/>
    <property type="match status" value="1"/>
</dbReference>
<evidence type="ECO:0000256" key="21">
    <source>
        <dbReference type="ARBA" id="ARBA00026099"/>
    </source>
</evidence>
<dbReference type="Pfam" id="PF00946">
    <property type="entry name" value="Mononeg_RNA_pol"/>
    <property type="match status" value="1"/>
</dbReference>
<keyword evidence="9" id="KW-0949">S-adenosyl-L-methionine</keyword>
<feature type="domain" description="RdRp catalytic" evidence="27">
    <location>
        <begin position="593"/>
        <end position="779"/>
    </location>
</feature>
<dbReference type="InterPro" id="IPR039736">
    <property type="entry name" value="L_poly_C"/>
</dbReference>
<dbReference type="GO" id="GO:0016787">
    <property type="term" value="F:hydrolase activity"/>
    <property type="evidence" value="ECO:0007669"/>
    <property type="project" value="UniProtKB-KW"/>
</dbReference>
<evidence type="ECO:0000256" key="24">
    <source>
        <dbReference type="ARBA" id="ARBA00047332"/>
    </source>
</evidence>
<dbReference type="GO" id="GO:0030430">
    <property type="term" value="C:host cell cytoplasm"/>
    <property type="evidence" value="ECO:0007669"/>
    <property type="project" value="UniProtKB-SubCell"/>
</dbReference>
<proteinExistence type="predicted"/>
<evidence type="ECO:0000256" key="22">
    <source>
        <dbReference type="ARBA" id="ARBA00030436"/>
    </source>
</evidence>
<dbReference type="Pfam" id="PF21080">
    <property type="entry name" value="Methyltrans_Mon_1st"/>
    <property type="match status" value="1"/>
</dbReference>
<evidence type="ECO:0000256" key="9">
    <source>
        <dbReference type="ARBA" id="ARBA00022691"/>
    </source>
</evidence>
<keyword evidence="17" id="KW-1035">Host cytoplasm</keyword>
<comment type="catalytic activity">
    <reaction evidence="25">
        <text>a 5'-end (5'-triphosphoguanosine)-adenylyl-adenylyl-cytidylyl-adenosine in mRNA + 2 S-adenosyl-L-methionine = a 5'-end (N(7)-methyl 5'-triphosphoguanosine)-(2'-O-methyladenylyl)-adenylyl-cytidylyl-adenosine in mRNA + 2 S-adenosyl-L-homocysteine + H(+)</text>
        <dbReference type="Rhea" id="RHEA:65376"/>
        <dbReference type="Rhea" id="RHEA-COMP:16797"/>
        <dbReference type="Rhea" id="RHEA-COMP:16798"/>
        <dbReference type="ChEBI" id="CHEBI:15378"/>
        <dbReference type="ChEBI" id="CHEBI:57856"/>
        <dbReference type="ChEBI" id="CHEBI:59789"/>
        <dbReference type="ChEBI" id="CHEBI:156483"/>
        <dbReference type="ChEBI" id="CHEBI:156484"/>
        <dbReference type="EC" id="2.1.1.375"/>
    </reaction>
</comment>
<dbReference type="GO" id="GO:0044423">
    <property type="term" value="C:virion component"/>
    <property type="evidence" value="ECO:0007669"/>
    <property type="project" value="UniProtKB-KW"/>
</dbReference>
<dbReference type="EMBL" id="KF958252">
    <property type="protein sequence ID" value="AID53192.1"/>
    <property type="molecule type" value="Viral_cRNA"/>
</dbReference>
<keyword evidence="8" id="KW-0808">Transferase</keyword>
<keyword evidence="10" id="KW-0548">Nucleotidyltransferase</keyword>
<keyword evidence="7" id="KW-0507">mRNA processing</keyword>
<dbReference type="Pfam" id="PF14318">
    <property type="entry name" value="Mononeg_mRNAcap"/>
    <property type="match status" value="1"/>
</dbReference>
<dbReference type="Proteomes" id="UP000097858">
    <property type="component" value="Segment"/>
</dbReference>
<comment type="subcellular location">
    <subcellularLocation>
        <location evidence="1">Host cytoplasm</location>
    </subcellularLocation>
    <subcellularLocation>
        <location evidence="2">Virion</location>
    </subcellularLocation>
</comment>
<evidence type="ECO:0000256" key="12">
    <source>
        <dbReference type="ARBA" id="ARBA00022801"/>
    </source>
</evidence>
<comment type="catalytic activity">
    <reaction evidence="24">
        <text>a 5'-end (5'-triphosphoguanosine)-adenylyl-adenylyl-cytidylyl-adenosine in mRNA + S-adenosyl-L-methionine = a 5'-end (5'-triphosphoguanosine)-(2'-O-methyladenylyl)-adenylyl-cytidylyl-adenosine in mRNA + S-adenosyl-L-homocysteine + H(+)</text>
        <dbReference type="Rhea" id="RHEA:65380"/>
        <dbReference type="Rhea" id="RHEA-COMP:16797"/>
        <dbReference type="Rhea" id="RHEA-COMP:16801"/>
        <dbReference type="ChEBI" id="CHEBI:15378"/>
        <dbReference type="ChEBI" id="CHEBI:57856"/>
        <dbReference type="ChEBI" id="CHEBI:59789"/>
        <dbReference type="ChEBI" id="CHEBI:156482"/>
        <dbReference type="ChEBI" id="CHEBI:156484"/>
    </reaction>
</comment>
<evidence type="ECO:0000256" key="8">
    <source>
        <dbReference type="ARBA" id="ARBA00022679"/>
    </source>
</evidence>
<evidence type="ECO:0000256" key="5">
    <source>
        <dbReference type="ARBA" id="ARBA00022484"/>
    </source>
</evidence>
<evidence type="ECO:0000256" key="25">
    <source>
        <dbReference type="ARBA" id="ARBA00047370"/>
    </source>
</evidence>
<evidence type="ECO:0000256" key="11">
    <source>
        <dbReference type="ARBA" id="ARBA00022741"/>
    </source>
</evidence>